<dbReference type="OrthoDB" id="9779184at2"/>
<dbReference type="SUPFAM" id="SSF51658">
    <property type="entry name" value="Xylose isomerase-like"/>
    <property type="match status" value="1"/>
</dbReference>
<dbReference type="RefSeq" id="WP_119399060.1">
    <property type="nucleotide sequence ID" value="NZ_QWJJ01000008.1"/>
</dbReference>
<evidence type="ECO:0000313" key="3">
    <source>
        <dbReference type="Proteomes" id="UP000265848"/>
    </source>
</evidence>
<evidence type="ECO:0000313" key="2">
    <source>
        <dbReference type="EMBL" id="RII38715.1"/>
    </source>
</evidence>
<keyword evidence="3" id="KW-1185">Reference proteome</keyword>
<dbReference type="PANTHER" id="PTHR12110">
    <property type="entry name" value="HYDROXYPYRUVATE ISOMERASE"/>
    <property type="match status" value="1"/>
</dbReference>
<dbReference type="EMBL" id="QWJJ01000008">
    <property type="protein sequence ID" value="RII38715.1"/>
    <property type="molecule type" value="Genomic_DNA"/>
</dbReference>
<sequence length="352" mass="38720">MQTLKGPALFLAQFAGDTAPFDTWQGICRWAADRGYAGVQVPSWEGRLIDLAQAAESTGYCDDWKGQAADCGVEVTELTCHLQGQLVAVHPAYDAAFDGFAAPEVRGNPKARQAWAVDQVEKTIRASANLGLSAVGTFSGALAWPYIYPWPQRPAGLVEAAFDELAKRWHPLLDLAEENGIDLCYEIHPGEDLHDGVSFEMFLDRVGQHARAKMLYDPSHYVLQCLDYLDNLDIYAERIGMFHVKDAEFNPTGRQGVYGGFQSWVDRAGRFRSLGDGQVDFGAVFSKLTAMDFGGWAVVEWECAMKHPEDGAREGAAFVRDHIIRVTPHAFDDFADAGADQAAIRKMLGLGQ</sequence>
<dbReference type="InterPro" id="IPR013022">
    <property type="entry name" value="Xyl_isomerase-like_TIM-brl"/>
</dbReference>
<dbReference type="Proteomes" id="UP000265848">
    <property type="component" value="Unassembled WGS sequence"/>
</dbReference>
<gene>
    <name evidence="2" type="ORF">DL237_10690</name>
</gene>
<feature type="domain" description="Xylose isomerase-like TIM barrel" evidence="1">
    <location>
        <begin position="29"/>
        <end position="321"/>
    </location>
</feature>
<keyword evidence="2" id="KW-0413">Isomerase</keyword>
<dbReference type="InterPro" id="IPR036237">
    <property type="entry name" value="Xyl_isomerase-like_sf"/>
</dbReference>
<dbReference type="Gene3D" id="3.20.20.150">
    <property type="entry name" value="Divalent-metal-dependent TIM barrel enzymes"/>
    <property type="match status" value="1"/>
</dbReference>
<reference evidence="2 3" key="1">
    <citation type="submission" date="2018-08" db="EMBL/GenBank/DDBJ databases">
        <title>Pseudooceanicola sediminis CY03 in the family Rhodobacteracea.</title>
        <authorList>
            <person name="Zhang Y.-J."/>
        </authorList>
    </citation>
    <scope>NUCLEOTIDE SEQUENCE [LARGE SCALE GENOMIC DNA]</scope>
    <source>
        <strain evidence="2 3">CY03</strain>
    </source>
</reference>
<organism evidence="2 3">
    <name type="scientific">Pseudooceanicola sediminis</name>
    <dbReference type="NCBI Taxonomy" id="2211117"/>
    <lineage>
        <taxon>Bacteria</taxon>
        <taxon>Pseudomonadati</taxon>
        <taxon>Pseudomonadota</taxon>
        <taxon>Alphaproteobacteria</taxon>
        <taxon>Rhodobacterales</taxon>
        <taxon>Paracoccaceae</taxon>
        <taxon>Pseudooceanicola</taxon>
    </lineage>
</organism>
<dbReference type="InterPro" id="IPR050312">
    <property type="entry name" value="IolE/XylAMocC-like"/>
</dbReference>
<dbReference type="Pfam" id="PF01261">
    <property type="entry name" value="AP_endonuc_2"/>
    <property type="match status" value="1"/>
</dbReference>
<proteinExistence type="predicted"/>
<dbReference type="PANTHER" id="PTHR12110:SF21">
    <property type="entry name" value="XYLOSE ISOMERASE-LIKE TIM BARREL DOMAIN-CONTAINING PROTEIN"/>
    <property type="match status" value="1"/>
</dbReference>
<accession>A0A399J030</accession>
<protein>
    <submittedName>
        <fullName evidence="2">Sugar phosphate isomerase/epimerase</fullName>
    </submittedName>
</protein>
<dbReference type="GO" id="GO:0016853">
    <property type="term" value="F:isomerase activity"/>
    <property type="evidence" value="ECO:0007669"/>
    <property type="project" value="UniProtKB-KW"/>
</dbReference>
<comment type="caution">
    <text evidence="2">The sequence shown here is derived from an EMBL/GenBank/DDBJ whole genome shotgun (WGS) entry which is preliminary data.</text>
</comment>
<dbReference type="AlphaFoldDB" id="A0A399J030"/>
<name>A0A399J030_9RHOB</name>
<evidence type="ECO:0000259" key="1">
    <source>
        <dbReference type="Pfam" id="PF01261"/>
    </source>
</evidence>